<dbReference type="PANTHER" id="PTHR34142">
    <property type="entry name" value="ENDO-BETA-1,4-GLUCANASE A"/>
    <property type="match status" value="1"/>
</dbReference>
<keyword evidence="2 3" id="KW-0326">Glycosidase</keyword>
<dbReference type="EMBL" id="JBHRSE010000073">
    <property type="protein sequence ID" value="MFC3024424.1"/>
    <property type="molecule type" value="Genomic_DNA"/>
</dbReference>
<accession>A0ABV7CD43</accession>
<evidence type="ECO:0000256" key="2">
    <source>
        <dbReference type="ARBA" id="ARBA00023295"/>
    </source>
</evidence>
<evidence type="ECO:0000256" key="3">
    <source>
        <dbReference type="RuleBase" id="RU361153"/>
    </source>
</evidence>
<evidence type="ECO:0000313" key="7">
    <source>
        <dbReference type="Proteomes" id="UP001595384"/>
    </source>
</evidence>
<comment type="similarity">
    <text evidence="3">Belongs to the glycosyl hydrolase 5 (cellulase A) family.</text>
</comment>
<feature type="signal peptide" evidence="4">
    <location>
        <begin position="1"/>
        <end position="21"/>
    </location>
</feature>
<name>A0ABV7CD43_9VIBR</name>
<proteinExistence type="inferred from homology"/>
<feature type="chain" id="PRO_5046791109" evidence="4">
    <location>
        <begin position="22"/>
        <end position="327"/>
    </location>
</feature>
<organism evidence="6 7">
    <name type="scientific">Vibrio zhugei</name>
    <dbReference type="NCBI Taxonomy" id="2479546"/>
    <lineage>
        <taxon>Bacteria</taxon>
        <taxon>Pseudomonadati</taxon>
        <taxon>Pseudomonadota</taxon>
        <taxon>Gammaproteobacteria</taxon>
        <taxon>Vibrionales</taxon>
        <taxon>Vibrionaceae</taxon>
        <taxon>Vibrio</taxon>
    </lineage>
</organism>
<keyword evidence="7" id="KW-1185">Reference proteome</keyword>
<dbReference type="RefSeq" id="WP_123017396.1">
    <property type="nucleotide sequence ID" value="NZ_AP024911.1"/>
</dbReference>
<keyword evidence="4" id="KW-0732">Signal</keyword>
<dbReference type="PANTHER" id="PTHR34142:SF1">
    <property type="entry name" value="GLYCOSIDE HYDROLASE FAMILY 5 DOMAIN-CONTAINING PROTEIN"/>
    <property type="match status" value="1"/>
</dbReference>
<dbReference type="SUPFAM" id="SSF51445">
    <property type="entry name" value="(Trans)glycosidases"/>
    <property type="match status" value="1"/>
</dbReference>
<protein>
    <submittedName>
        <fullName evidence="6">Cellulase family glycosylhydrolase</fullName>
    </submittedName>
</protein>
<evidence type="ECO:0000259" key="5">
    <source>
        <dbReference type="Pfam" id="PF00150"/>
    </source>
</evidence>
<reference evidence="7" key="1">
    <citation type="journal article" date="2019" name="Int. J. Syst. Evol. Microbiol.">
        <title>The Global Catalogue of Microorganisms (GCM) 10K type strain sequencing project: providing services to taxonomists for standard genome sequencing and annotation.</title>
        <authorList>
            <consortium name="The Broad Institute Genomics Platform"/>
            <consortium name="The Broad Institute Genome Sequencing Center for Infectious Disease"/>
            <person name="Wu L."/>
            <person name="Ma J."/>
        </authorList>
    </citation>
    <scope>NUCLEOTIDE SEQUENCE [LARGE SCALE GENOMIC DNA]</scope>
    <source>
        <strain evidence="7">KCTC 62784</strain>
    </source>
</reference>
<evidence type="ECO:0000313" key="6">
    <source>
        <dbReference type="EMBL" id="MFC3024424.1"/>
    </source>
</evidence>
<gene>
    <name evidence="6" type="ORF">ACFODT_11375</name>
</gene>
<feature type="domain" description="Glycoside hydrolase family 5" evidence="5">
    <location>
        <begin position="33"/>
        <end position="279"/>
    </location>
</feature>
<dbReference type="Proteomes" id="UP001595384">
    <property type="component" value="Unassembled WGS sequence"/>
</dbReference>
<dbReference type="Gene3D" id="3.20.20.80">
    <property type="entry name" value="Glycosidases"/>
    <property type="match status" value="1"/>
</dbReference>
<dbReference type="Pfam" id="PF00150">
    <property type="entry name" value="Cellulase"/>
    <property type="match status" value="1"/>
</dbReference>
<comment type="caution">
    <text evidence="6">The sequence shown here is derived from an EMBL/GenBank/DDBJ whole genome shotgun (WGS) entry which is preliminary data.</text>
</comment>
<dbReference type="InterPro" id="IPR017853">
    <property type="entry name" value="GH"/>
</dbReference>
<sequence>MKLTKLLLATLGCIAPFSSHAGLHIANGVLYEGNGHPFEIRGISHAHTWYLNQLDHALDGIAATGANTVRIVLSNGQRWNKNSATDVANVIRQAKARHLITVLEVHDTTGFGEQAQAASLASATDYWIELKDQLVGQEDYVIINIGNEPMGNGVSANTWIEGHIKAIQRLRQAGLTHTLMVDAPNWGQDWQQIMLNHAQSVFDADPLRNTLFSVHMYQVYKDYPTVNHYLSTFLNKGLALVVGEFGANHQGEDVAEGAIMERANTLNIGYIGWSWSGNSADVADLDIVNNWDNHSYSEWGNILINGENGIKSTSTPASIFTCGTDCQ</sequence>
<dbReference type="InterPro" id="IPR001547">
    <property type="entry name" value="Glyco_hydro_5"/>
</dbReference>
<evidence type="ECO:0000256" key="4">
    <source>
        <dbReference type="SAM" id="SignalP"/>
    </source>
</evidence>
<evidence type="ECO:0000256" key="1">
    <source>
        <dbReference type="ARBA" id="ARBA00022801"/>
    </source>
</evidence>
<keyword evidence="1 3" id="KW-0378">Hydrolase</keyword>